<reference evidence="2 3" key="1">
    <citation type="submission" date="2019-08" db="EMBL/GenBank/DDBJ databases">
        <title>Five species of Acinetobacter isolated from floral nectar and animal pollinators.</title>
        <authorList>
            <person name="Hendry T.A."/>
        </authorList>
    </citation>
    <scope>NUCLEOTIDE SEQUENCE [LARGE SCALE GENOMIC DNA]</scope>
    <source>
        <strain evidence="2 3">MD18.27</strain>
    </source>
</reference>
<evidence type="ECO:0000313" key="2">
    <source>
        <dbReference type="EMBL" id="MEB5476187.1"/>
    </source>
</evidence>
<organism evidence="2 3">
    <name type="scientific">Acinetobacter pollinis</name>
    <dbReference type="NCBI Taxonomy" id="2605270"/>
    <lineage>
        <taxon>Bacteria</taxon>
        <taxon>Pseudomonadati</taxon>
        <taxon>Pseudomonadota</taxon>
        <taxon>Gammaproteobacteria</taxon>
        <taxon>Moraxellales</taxon>
        <taxon>Moraxellaceae</taxon>
        <taxon>Acinetobacter</taxon>
    </lineage>
</organism>
<dbReference type="PANTHER" id="PTHR21600:SF84">
    <property type="entry name" value="PSEUDOURIDINE SYNTHASE RSUA_RLUA-LIKE DOMAIN-CONTAINING PROTEIN"/>
    <property type="match status" value="1"/>
</dbReference>
<dbReference type="Pfam" id="PF00849">
    <property type="entry name" value="PseudoU_synth_2"/>
    <property type="match status" value="1"/>
</dbReference>
<comment type="caution">
    <text evidence="2">The sequence shown here is derived from an EMBL/GenBank/DDBJ whole genome shotgun (WGS) entry which is preliminary data.</text>
</comment>
<proteinExistence type="predicted"/>
<accession>A0ABU6DQP5</accession>
<protein>
    <submittedName>
        <fullName evidence="2">Pseudouridylate synthase</fullName>
    </submittedName>
</protein>
<dbReference type="InterPro" id="IPR020103">
    <property type="entry name" value="PsdUridine_synth_cat_dom_sf"/>
</dbReference>
<evidence type="ECO:0000313" key="3">
    <source>
        <dbReference type="Proteomes" id="UP001339883"/>
    </source>
</evidence>
<dbReference type="SUPFAM" id="SSF55120">
    <property type="entry name" value="Pseudouridine synthase"/>
    <property type="match status" value="1"/>
</dbReference>
<gene>
    <name evidence="2" type="ORF">I2F25_03830</name>
</gene>
<dbReference type="Gene3D" id="3.30.2350.10">
    <property type="entry name" value="Pseudouridine synthase"/>
    <property type="match status" value="1"/>
</dbReference>
<feature type="domain" description="Pseudouridine synthase RsuA/RluA-like" evidence="1">
    <location>
        <begin position="90"/>
        <end position="238"/>
    </location>
</feature>
<evidence type="ECO:0000259" key="1">
    <source>
        <dbReference type="Pfam" id="PF00849"/>
    </source>
</evidence>
<dbReference type="InterPro" id="IPR050188">
    <property type="entry name" value="RluA_PseudoU_synthase"/>
</dbReference>
<name>A0ABU6DQP5_9GAMM</name>
<dbReference type="Proteomes" id="UP001339883">
    <property type="component" value="Unassembled WGS sequence"/>
</dbReference>
<sequence>MRNGVSPSRVYLPAHQTHTTIFAFLCDYFPHIHKQEWQERIQDQLVIDQNLQPITINTTYKQNTFIFYYRFLAHEFHVPYTHHHLFENDDLLVVDKPHFLTMSPTGQYLQETLLVRLKHETQNALLTPIHRLDRETAGVVMFSKRPETRAIYQQLFSEKKVFKQYHAIAKYNTDLVLPKTTQYHMQKGDPFYTMQIIAHEPPNSETYIECLEHNKIWAKYLLRPTTGKQHQLRVHLNALGIPIMNDPYYPRLKHKAPDDFSQPLQLLAKQLSFHDPITEEDFAFFSRQELQMPS</sequence>
<keyword evidence="3" id="KW-1185">Reference proteome</keyword>
<dbReference type="PANTHER" id="PTHR21600">
    <property type="entry name" value="MITOCHONDRIAL RNA PSEUDOURIDINE SYNTHASE"/>
    <property type="match status" value="1"/>
</dbReference>
<dbReference type="InterPro" id="IPR006224">
    <property type="entry name" value="PsdUridine_synth_RluA-like_CS"/>
</dbReference>
<dbReference type="PROSITE" id="PS01129">
    <property type="entry name" value="PSI_RLU"/>
    <property type="match status" value="1"/>
</dbReference>
<dbReference type="EMBL" id="VTDN01000002">
    <property type="protein sequence ID" value="MEB5476187.1"/>
    <property type="molecule type" value="Genomic_DNA"/>
</dbReference>
<dbReference type="InterPro" id="IPR006145">
    <property type="entry name" value="PsdUridine_synth_RsuA/RluA"/>
</dbReference>